<dbReference type="EMBL" id="JANILD010000001">
    <property type="protein sequence ID" value="MCQ9302718.1"/>
    <property type="molecule type" value="Genomic_DNA"/>
</dbReference>
<dbReference type="Proteomes" id="UP001204068">
    <property type="component" value="Unassembled WGS sequence"/>
</dbReference>
<dbReference type="RefSeq" id="WP_196968627.1">
    <property type="nucleotide sequence ID" value="NZ_CP077960.1"/>
</dbReference>
<sequence>MKLQKYIILILVLGLVSTVISPFAEAKENENEFNVGDVIVDDQKYIEVSNYDEYINANGPVAIDLDNLTEDDQKKIIDFENKVNSNTSFRSAVPAARNKCYNKKNLKKKYYTQRISNKQLIGTATAIKGSRISGKAIAKSLGRKALAKFLGGPITSIAQGGFLIAGGGNMALGKNGFVIKGYKRHLWLKTHPRGSSVCYYDNRVTSVNRY</sequence>
<feature type="signal peptide" evidence="1">
    <location>
        <begin position="1"/>
        <end position="26"/>
    </location>
</feature>
<reference evidence="2" key="1">
    <citation type="submission" date="2022-07" db="EMBL/GenBank/DDBJ databases">
        <title>Bacterial species isolated from the porcine tonsil microbiota.</title>
        <authorList>
            <person name="Oliveira I.M.F."/>
        </authorList>
    </citation>
    <scope>NUCLEOTIDE SEQUENCE</scope>
    <source>
        <strain evidence="2">8QC2O2</strain>
    </source>
</reference>
<accession>A0AAW5LLY8</accession>
<organism evidence="2 3">
    <name type="scientific">Mammaliicoccus sciuri</name>
    <name type="common">Staphylococcus sciuri</name>
    <dbReference type="NCBI Taxonomy" id="1296"/>
    <lineage>
        <taxon>Bacteria</taxon>
        <taxon>Bacillati</taxon>
        <taxon>Bacillota</taxon>
        <taxon>Bacilli</taxon>
        <taxon>Bacillales</taxon>
        <taxon>Staphylococcaceae</taxon>
        <taxon>Mammaliicoccus</taxon>
    </lineage>
</organism>
<evidence type="ECO:0000313" key="3">
    <source>
        <dbReference type="Proteomes" id="UP001204068"/>
    </source>
</evidence>
<gene>
    <name evidence="2" type="ORF">NQ032_03670</name>
</gene>
<evidence type="ECO:0000256" key="1">
    <source>
        <dbReference type="SAM" id="SignalP"/>
    </source>
</evidence>
<protein>
    <submittedName>
        <fullName evidence="2">Uncharacterized protein</fullName>
    </submittedName>
</protein>
<proteinExistence type="predicted"/>
<feature type="chain" id="PRO_5043554585" evidence="1">
    <location>
        <begin position="27"/>
        <end position="210"/>
    </location>
</feature>
<comment type="caution">
    <text evidence="2">The sequence shown here is derived from an EMBL/GenBank/DDBJ whole genome shotgun (WGS) entry which is preliminary data.</text>
</comment>
<keyword evidence="1" id="KW-0732">Signal</keyword>
<dbReference type="AlphaFoldDB" id="A0AAW5LLY8"/>
<name>A0AAW5LLY8_MAMSC</name>
<evidence type="ECO:0000313" key="2">
    <source>
        <dbReference type="EMBL" id="MCQ9302718.1"/>
    </source>
</evidence>